<comment type="caution">
    <text evidence="1">The sequence shown here is derived from an EMBL/GenBank/DDBJ whole genome shotgun (WGS) entry which is preliminary data.</text>
</comment>
<evidence type="ECO:0008006" key="3">
    <source>
        <dbReference type="Google" id="ProtNLM"/>
    </source>
</evidence>
<name>A0A7X5ZK81_9GAMM</name>
<organism evidence="1 2">
    <name type="scientific">Luteibacter anthropi</name>
    <dbReference type="NCBI Taxonomy" id="564369"/>
    <lineage>
        <taxon>Bacteria</taxon>
        <taxon>Pseudomonadati</taxon>
        <taxon>Pseudomonadota</taxon>
        <taxon>Gammaproteobacteria</taxon>
        <taxon>Lysobacterales</taxon>
        <taxon>Rhodanobacteraceae</taxon>
        <taxon>Luteibacter</taxon>
    </lineage>
</organism>
<dbReference type="Pfam" id="PF18950">
    <property type="entry name" value="DUF5694"/>
    <property type="match status" value="1"/>
</dbReference>
<dbReference type="Proteomes" id="UP000490980">
    <property type="component" value="Unassembled WGS sequence"/>
</dbReference>
<sequence>MAETPPAPVDVMIVGTFHMANPGRDIYNLKVDDMLAPKRQAEIEAVTKTLARFRPNRVAVEWSADDVERQYPRYLDGTLAPTASERVQLGFRLGRLVGAKGVYGVDVDGDFPYPELKAYAEAHGQAGLLTEAGKKIMRTLDEEQAALKEHGVAGILRLLNDPARIAADQGHYRDYLRIGGKDGQPGVDVLTGWYRRNLTICANLIQLAKPGDRIVVIYGAGHAFLLRQCVTETPGFRLVEANDYLPRT</sequence>
<keyword evidence="2" id="KW-1185">Reference proteome</keyword>
<evidence type="ECO:0000313" key="1">
    <source>
        <dbReference type="EMBL" id="NII08511.1"/>
    </source>
</evidence>
<proteinExistence type="predicted"/>
<reference evidence="1 2" key="1">
    <citation type="submission" date="2020-03" db="EMBL/GenBank/DDBJ databases">
        <authorList>
            <person name="Lai Q."/>
        </authorList>
    </citation>
    <scope>NUCLEOTIDE SEQUENCE [LARGE SCALE GENOMIC DNA]</scope>
    <source>
        <strain evidence="1 2">CCUG 25036</strain>
    </source>
</reference>
<dbReference type="EMBL" id="JAARLZ010000013">
    <property type="protein sequence ID" value="NII08511.1"/>
    <property type="molecule type" value="Genomic_DNA"/>
</dbReference>
<dbReference type="RefSeq" id="WP_166951477.1">
    <property type="nucleotide sequence ID" value="NZ_JAARLZ010000013.1"/>
</dbReference>
<accession>A0A7X5ZK81</accession>
<evidence type="ECO:0000313" key="2">
    <source>
        <dbReference type="Proteomes" id="UP000490980"/>
    </source>
</evidence>
<protein>
    <recommendedName>
        <fullName evidence="3">TraB/GumN family protein</fullName>
    </recommendedName>
</protein>
<dbReference type="AlphaFoldDB" id="A0A7X5ZK81"/>
<gene>
    <name evidence="1" type="ORF">HBF25_19175</name>
</gene>
<dbReference type="InterPro" id="IPR043749">
    <property type="entry name" value="DUF5694"/>
</dbReference>